<dbReference type="Gene3D" id="2.40.340.10">
    <property type="entry name" value="MoeA, C-terminal, domain IV"/>
    <property type="match status" value="1"/>
</dbReference>
<comment type="catalytic activity">
    <reaction evidence="8">
        <text>adenylyl-molybdopterin + molybdate = Mo-molybdopterin + AMP + H(+)</text>
        <dbReference type="Rhea" id="RHEA:35047"/>
        <dbReference type="ChEBI" id="CHEBI:15378"/>
        <dbReference type="ChEBI" id="CHEBI:36264"/>
        <dbReference type="ChEBI" id="CHEBI:62727"/>
        <dbReference type="ChEBI" id="CHEBI:71302"/>
        <dbReference type="ChEBI" id="CHEBI:456215"/>
        <dbReference type="EC" id="2.10.1.1"/>
    </reaction>
</comment>
<dbReference type="PANTHER" id="PTHR10192:SF5">
    <property type="entry name" value="GEPHYRIN"/>
    <property type="match status" value="1"/>
</dbReference>
<evidence type="ECO:0000256" key="3">
    <source>
        <dbReference type="ARBA" id="ARBA00010763"/>
    </source>
</evidence>
<dbReference type="CDD" id="cd00887">
    <property type="entry name" value="MoeA"/>
    <property type="match status" value="1"/>
</dbReference>
<evidence type="ECO:0000256" key="7">
    <source>
        <dbReference type="ARBA" id="ARBA00023150"/>
    </source>
</evidence>
<dbReference type="InterPro" id="IPR005110">
    <property type="entry name" value="MoeA_linker/N"/>
</dbReference>
<dbReference type="GO" id="GO:0005829">
    <property type="term" value="C:cytosol"/>
    <property type="evidence" value="ECO:0007669"/>
    <property type="project" value="TreeGrafter"/>
</dbReference>
<dbReference type="SUPFAM" id="SSF53218">
    <property type="entry name" value="Molybdenum cofactor biosynthesis proteins"/>
    <property type="match status" value="1"/>
</dbReference>
<dbReference type="SUPFAM" id="SSF63882">
    <property type="entry name" value="MoeA N-terminal region -like"/>
    <property type="match status" value="1"/>
</dbReference>
<dbReference type="SUPFAM" id="SSF63867">
    <property type="entry name" value="MoeA C-terminal domain-like"/>
    <property type="match status" value="1"/>
</dbReference>
<accession>A0A0P9CWW4</accession>
<dbReference type="EMBL" id="LJCO01000038">
    <property type="protein sequence ID" value="KPV44257.1"/>
    <property type="molecule type" value="Genomic_DNA"/>
</dbReference>
<dbReference type="GO" id="GO:0006777">
    <property type="term" value="P:Mo-molybdopterin cofactor biosynthetic process"/>
    <property type="evidence" value="ECO:0007669"/>
    <property type="project" value="UniProtKB-UniRule"/>
</dbReference>
<comment type="caution">
    <text evidence="11">The sequence shown here is derived from an EMBL/GenBank/DDBJ whole genome shotgun (WGS) entry which is preliminary data.</text>
</comment>
<dbReference type="Pfam" id="PF03453">
    <property type="entry name" value="MoeA_N"/>
    <property type="match status" value="1"/>
</dbReference>
<evidence type="ECO:0000259" key="10">
    <source>
        <dbReference type="SMART" id="SM00852"/>
    </source>
</evidence>
<keyword evidence="9" id="KW-0479">Metal-binding</keyword>
<comment type="function">
    <text evidence="1 9">Catalyzes the insertion of molybdate into adenylated molybdopterin with the concomitant release of AMP.</text>
</comment>
<evidence type="ECO:0000256" key="5">
    <source>
        <dbReference type="ARBA" id="ARBA00021108"/>
    </source>
</evidence>
<dbReference type="InterPro" id="IPR038987">
    <property type="entry name" value="MoeA-like"/>
</dbReference>
<dbReference type="Gene3D" id="2.170.190.11">
    <property type="entry name" value="Molybdopterin biosynthesis moea protein, domain 3"/>
    <property type="match status" value="1"/>
</dbReference>
<evidence type="ECO:0000256" key="1">
    <source>
        <dbReference type="ARBA" id="ARBA00002901"/>
    </source>
</evidence>
<evidence type="ECO:0000256" key="2">
    <source>
        <dbReference type="ARBA" id="ARBA00005046"/>
    </source>
</evidence>
<keyword evidence="7 9" id="KW-0501">Molybdenum cofactor biosynthesis</keyword>
<evidence type="ECO:0000256" key="4">
    <source>
        <dbReference type="ARBA" id="ARBA00013269"/>
    </source>
</evidence>
<reference evidence="11 12" key="1">
    <citation type="submission" date="2015-09" db="EMBL/GenBank/DDBJ databases">
        <title>Draft genome sequence of Alicyclobacillus ferrooxydans DSM 22381.</title>
        <authorList>
            <person name="Hemp J."/>
        </authorList>
    </citation>
    <scope>NUCLEOTIDE SEQUENCE [LARGE SCALE GENOMIC DNA]</scope>
    <source>
        <strain evidence="11 12">TC-34</strain>
    </source>
</reference>
<dbReference type="SMART" id="SM00852">
    <property type="entry name" value="MoCF_biosynth"/>
    <property type="match status" value="1"/>
</dbReference>
<protein>
    <recommendedName>
        <fullName evidence="5 9">Molybdopterin molybdenumtransferase</fullName>
        <ecNumber evidence="4 9">2.10.1.1</ecNumber>
    </recommendedName>
</protein>
<dbReference type="RefSeq" id="WP_054968674.1">
    <property type="nucleotide sequence ID" value="NZ_LJCO01000038.1"/>
</dbReference>
<keyword evidence="9" id="KW-0460">Magnesium</keyword>
<dbReference type="InterPro" id="IPR036425">
    <property type="entry name" value="MoaB/Mog-like_dom_sf"/>
</dbReference>
<dbReference type="Pfam" id="PF03454">
    <property type="entry name" value="MoeA_C"/>
    <property type="match status" value="1"/>
</dbReference>
<keyword evidence="12" id="KW-1185">Reference proteome</keyword>
<dbReference type="AlphaFoldDB" id="A0A0P9CWW4"/>
<dbReference type="EC" id="2.10.1.1" evidence="4 9"/>
<dbReference type="PATRIC" id="fig|471514.4.peg.1929"/>
<comment type="similarity">
    <text evidence="3 9">Belongs to the MoeA family.</text>
</comment>
<comment type="pathway">
    <text evidence="2 9">Cofactor biosynthesis; molybdopterin biosynthesis.</text>
</comment>
<dbReference type="Proteomes" id="UP000050482">
    <property type="component" value="Unassembled WGS sequence"/>
</dbReference>
<dbReference type="GO" id="GO:0061599">
    <property type="term" value="F:molybdopterin molybdotransferase activity"/>
    <property type="evidence" value="ECO:0007669"/>
    <property type="project" value="UniProtKB-UniRule"/>
</dbReference>
<dbReference type="UniPathway" id="UPA00344"/>
<dbReference type="Pfam" id="PF00994">
    <property type="entry name" value="MoCF_biosynth"/>
    <property type="match status" value="1"/>
</dbReference>
<dbReference type="Gene3D" id="3.90.105.10">
    <property type="entry name" value="Molybdopterin biosynthesis moea protein, domain 2"/>
    <property type="match status" value="1"/>
</dbReference>
<dbReference type="STRING" id="471514.AN477_08150"/>
<keyword evidence="9" id="KW-0808">Transferase</keyword>
<dbReference type="InterPro" id="IPR036688">
    <property type="entry name" value="MoeA_C_domain_IV_sf"/>
</dbReference>
<dbReference type="NCBIfam" id="TIGR00177">
    <property type="entry name" value="molyb_syn"/>
    <property type="match status" value="1"/>
</dbReference>
<dbReference type="GO" id="GO:0046872">
    <property type="term" value="F:metal ion binding"/>
    <property type="evidence" value="ECO:0007669"/>
    <property type="project" value="UniProtKB-UniRule"/>
</dbReference>
<dbReference type="PANTHER" id="PTHR10192">
    <property type="entry name" value="MOLYBDOPTERIN BIOSYNTHESIS PROTEIN"/>
    <property type="match status" value="1"/>
</dbReference>
<keyword evidence="6 9" id="KW-0500">Molybdenum</keyword>
<dbReference type="InterPro" id="IPR001453">
    <property type="entry name" value="MoaB/Mog_dom"/>
</dbReference>
<dbReference type="InterPro" id="IPR005111">
    <property type="entry name" value="MoeA_C_domain_IV"/>
</dbReference>
<evidence type="ECO:0000313" key="12">
    <source>
        <dbReference type="Proteomes" id="UP000050482"/>
    </source>
</evidence>
<feature type="domain" description="MoaB/Mog" evidence="10">
    <location>
        <begin position="178"/>
        <end position="317"/>
    </location>
</feature>
<evidence type="ECO:0000313" key="11">
    <source>
        <dbReference type="EMBL" id="KPV44257.1"/>
    </source>
</evidence>
<evidence type="ECO:0000256" key="8">
    <source>
        <dbReference type="ARBA" id="ARBA00047317"/>
    </source>
</evidence>
<dbReference type="InterPro" id="IPR036135">
    <property type="entry name" value="MoeA_linker/N_sf"/>
</dbReference>
<gene>
    <name evidence="11" type="ORF">AN477_08150</name>
</gene>
<proteinExistence type="inferred from homology"/>
<evidence type="ECO:0000256" key="9">
    <source>
        <dbReference type="RuleBase" id="RU365090"/>
    </source>
</evidence>
<evidence type="ECO:0000256" key="6">
    <source>
        <dbReference type="ARBA" id="ARBA00022505"/>
    </source>
</evidence>
<dbReference type="Gene3D" id="3.40.980.10">
    <property type="entry name" value="MoaB/Mog-like domain"/>
    <property type="match status" value="1"/>
</dbReference>
<comment type="cofactor">
    <cofactor evidence="9">
        <name>Mg(2+)</name>
        <dbReference type="ChEBI" id="CHEBI:18420"/>
    </cofactor>
</comment>
<organism evidence="11 12">
    <name type="scientific">Alicyclobacillus ferrooxydans</name>
    <dbReference type="NCBI Taxonomy" id="471514"/>
    <lineage>
        <taxon>Bacteria</taxon>
        <taxon>Bacillati</taxon>
        <taxon>Bacillota</taxon>
        <taxon>Bacilli</taxon>
        <taxon>Bacillales</taxon>
        <taxon>Alicyclobacillaceae</taxon>
        <taxon>Alicyclobacillus</taxon>
    </lineage>
</organism>
<sequence>MESPILFDDAFYEILRHMPSFGTERLPVSQALGRVLAQDAASRVNVPPFSRSMMDGYAIHADNLHRGEMLKVLNTVAAGATPTVTVTPGHAVRVMTGAPIPDGTAAVVRDEWCDVIDESTIQVLKVIVRGESIQHQGEDGPRQTKLLSSGTRLTELELAVLQTFGVTSIEVRKTPVATLLITGSELVQDTEQELHGGQIYGTNDILLRGALEKDGVLVERVAYIPDDPMLLQEAVETARQSSDLVILTGGVSVGDFDYTPSAIEASGSTIHIRKVLMRPGSPLLFATSGQTAFFGLSGNPAACFAQFSVLVRPAIRRAMGQDDSPFPHSAVLTHDLSLKPIKHTRVQRARLSVENGSLYVDSQMSQSSGVISSLLQTGAYIRVNESELKAGTVVPIRIIREL</sequence>
<name>A0A0P9CWW4_9BACL</name>